<dbReference type="STRING" id="1561998.A0A1I7UPK2"/>
<feature type="signal peptide" evidence="1">
    <location>
        <begin position="1"/>
        <end position="18"/>
    </location>
</feature>
<dbReference type="PANTHER" id="PTHR33940:SF1">
    <property type="entry name" value="APOLIPOPHORIN-RELATED"/>
    <property type="match status" value="1"/>
</dbReference>
<keyword evidence="1" id="KW-0732">Signal</keyword>
<evidence type="ECO:0000256" key="1">
    <source>
        <dbReference type="SAM" id="SignalP"/>
    </source>
</evidence>
<feature type="chain" id="PRO_5009309165" evidence="1">
    <location>
        <begin position="19"/>
        <end position="261"/>
    </location>
</feature>
<dbReference type="PANTHER" id="PTHR33940">
    <property type="entry name" value="PROTEIN CBG13625"/>
    <property type="match status" value="1"/>
</dbReference>
<dbReference type="Proteomes" id="UP000095282">
    <property type="component" value="Unplaced"/>
</dbReference>
<dbReference type="AlphaFoldDB" id="A0A1I7UPK2"/>
<organism evidence="3 4">
    <name type="scientific">Caenorhabditis tropicalis</name>
    <dbReference type="NCBI Taxonomy" id="1561998"/>
    <lineage>
        <taxon>Eukaryota</taxon>
        <taxon>Metazoa</taxon>
        <taxon>Ecdysozoa</taxon>
        <taxon>Nematoda</taxon>
        <taxon>Chromadorea</taxon>
        <taxon>Rhabditida</taxon>
        <taxon>Rhabditina</taxon>
        <taxon>Rhabditomorpha</taxon>
        <taxon>Rhabditoidea</taxon>
        <taxon>Rhabditidae</taxon>
        <taxon>Peloderinae</taxon>
        <taxon>Caenorhabditis</taxon>
    </lineage>
</organism>
<evidence type="ECO:0000313" key="3">
    <source>
        <dbReference type="Proteomes" id="UP000095282"/>
    </source>
</evidence>
<reference evidence="4" key="1">
    <citation type="submission" date="2016-11" db="UniProtKB">
        <authorList>
            <consortium name="WormBaseParasite"/>
        </authorList>
    </citation>
    <scope>IDENTIFICATION</scope>
</reference>
<dbReference type="WBParaSite" id="Csp11.Scaffold630.g18062.t1">
    <property type="protein sequence ID" value="Csp11.Scaffold630.g18062.t1"/>
    <property type="gene ID" value="Csp11.Scaffold630.g18062"/>
</dbReference>
<sequence>MWLPTLCILFSILGASVAQDDIPQHGVGISSPETIAEEIVEKITKTIQTKDPKMISGSFEKNFTFHSCIGDLNQNKFIELLTQIPSKPRFDFISKYTKYVGTKIRFFVTAYGLTLTPGVTSEFMLTPHGHDYKLSEGSIISCSGYRNQNTTDVALKFLDKWANAIRSKNETLISELFAPDFTFKLCKMEWNKEMFVSVLKQLPAYASSLSSYLFASNDHGSFIEFTASISRFNRSEVIVTFYLDTKDQKLGHMFEASCLTS</sequence>
<protein>
    <submittedName>
        <fullName evidence="4">DUF4783 domain-containing protein</fullName>
    </submittedName>
</protein>
<proteinExistence type="predicted"/>
<name>A0A1I7UPK2_9PELO</name>
<dbReference type="Pfam" id="PF26530">
    <property type="entry name" value="NTF2_3"/>
    <property type="match status" value="2"/>
</dbReference>
<dbReference type="eggNOG" id="KOG4297">
    <property type="taxonomic scope" value="Eukaryota"/>
</dbReference>
<evidence type="ECO:0000313" key="4">
    <source>
        <dbReference type="WBParaSite" id="Csp11.Scaffold630.g18062.t1"/>
    </source>
</evidence>
<dbReference type="InterPro" id="IPR058721">
    <property type="entry name" value="NTF2_3"/>
</dbReference>
<keyword evidence="3" id="KW-1185">Reference proteome</keyword>
<feature type="domain" description="NTF2-like" evidence="2">
    <location>
        <begin position="153"/>
        <end position="258"/>
    </location>
</feature>
<evidence type="ECO:0000259" key="2">
    <source>
        <dbReference type="Pfam" id="PF26530"/>
    </source>
</evidence>
<accession>A0A1I7UPK2</accession>
<feature type="domain" description="NTF2-like" evidence="2">
    <location>
        <begin position="34"/>
        <end position="143"/>
    </location>
</feature>